<dbReference type="Gene3D" id="3.90.25.10">
    <property type="entry name" value="UDP-galactose 4-epimerase, domain 1"/>
    <property type="match status" value="1"/>
</dbReference>
<name>A0AAD6CW41_9EURO</name>
<dbReference type="Proteomes" id="UP001220324">
    <property type="component" value="Unassembled WGS sequence"/>
</dbReference>
<dbReference type="GO" id="GO:0016491">
    <property type="term" value="F:oxidoreductase activity"/>
    <property type="evidence" value="ECO:0007669"/>
    <property type="project" value="UniProtKB-KW"/>
</dbReference>
<dbReference type="InterPro" id="IPR045312">
    <property type="entry name" value="PCBER-like"/>
</dbReference>
<keyword evidence="5" id="KW-1185">Reference proteome</keyword>
<dbReference type="SUPFAM" id="SSF51735">
    <property type="entry name" value="NAD(P)-binding Rossmann-fold domains"/>
    <property type="match status" value="1"/>
</dbReference>
<evidence type="ECO:0000256" key="2">
    <source>
        <dbReference type="ARBA" id="ARBA00023002"/>
    </source>
</evidence>
<dbReference type="Gene3D" id="3.40.50.720">
    <property type="entry name" value="NAD(P)-binding Rossmann-like Domain"/>
    <property type="match status" value="1"/>
</dbReference>
<dbReference type="Pfam" id="PF05368">
    <property type="entry name" value="NmrA"/>
    <property type="match status" value="1"/>
</dbReference>
<dbReference type="InterPro" id="IPR008030">
    <property type="entry name" value="NmrA-like"/>
</dbReference>
<dbReference type="EMBL" id="JAQIZZ010000005">
    <property type="protein sequence ID" value="KAJ5540461.1"/>
    <property type="molecule type" value="Genomic_DNA"/>
</dbReference>
<feature type="domain" description="NmrA-like" evidence="3">
    <location>
        <begin position="2"/>
        <end position="311"/>
    </location>
</feature>
<evidence type="ECO:0000313" key="5">
    <source>
        <dbReference type="Proteomes" id="UP001220324"/>
    </source>
</evidence>
<dbReference type="InterPro" id="IPR036291">
    <property type="entry name" value="NAD(P)-bd_dom_sf"/>
</dbReference>
<comment type="caution">
    <text evidence="4">The sequence shown here is derived from an EMBL/GenBank/DDBJ whole genome shotgun (WGS) entry which is preliminary data.</text>
</comment>
<keyword evidence="2" id="KW-0560">Oxidoreductase</keyword>
<dbReference type="AlphaFoldDB" id="A0AAD6CW41"/>
<organism evidence="4 5">
    <name type="scientific">Penicillium frequentans</name>
    <dbReference type="NCBI Taxonomy" id="3151616"/>
    <lineage>
        <taxon>Eukaryota</taxon>
        <taxon>Fungi</taxon>
        <taxon>Dikarya</taxon>
        <taxon>Ascomycota</taxon>
        <taxon>Pezizomycotina</taxon>
        <taxon>Eurotiomycetes</taxon>
        <taxon>Eurotiomycetidae</taxon>
        <taxon>Eurotiales</taxon>
        <taxon>Aspergillaceae</taxon>
        <taxon>Penicillium</taxon>
    </lineage>
</organism>
<dbReference type="CDD" id="cd05259">
    <property type="entry name" value="PCBER_SDR_a"/>
    <property type="match status" value="1"/>
</dbReference>
<dbReference type="PANTHER" id="PTHR47706:SF2">
    <property type="entry name" value="ISOFLAVONE REDUCTASE FAMILY PROTEIN (AFU_ORTHOLOGUE AFUA_2G05290)"/>
    <property type="match status" value="1"/>
</dbReference>
<accession>A0AAD6CW41</accession>
<evidence type="ECO:0000313" key="4">
    <source>
        <dbReference type="EMBL" id="KAJ5540461.1"/>
    </source>
</evidence>
<protein>
    <recommendedName>
        <fullName evidence="3">NmrA-like domain-containing protein</fullName>
    </recommendedName>
</protein>
<reference evidence="4 5" key="1">
    <citation type="journal article" date="2023" name="IMA Fungus">
        <title>Comparative genomic study of the Penicillium genus elucidates a diverse pangenome and 15 lateral gene transfer events.</title>
        <authorList>
            <person name="Petersen C."/>
            <person name="Sorensen T."/>
            <person name="Nielsen M.R."/>
            <person name="Sondergaard T.E."/>
            <person name="Sorensen J.L."/>
            <person name="Fitzpatrick D.A."/>
            <person name="Frisvad J.C."/>
            <person name="Nielsen K.L."/>
        </authorList>
    </citation>
    <scope>NUCLEOTIDE SEQUENCE [LARGE SCALE GENOMIC DNA]</scope>
    <source>
        <strain evidence="4 5">IBT 35679</strain>
    </source>
</reference>
<keyword evidence="1" id="KW-0521">NADP</keyword>
<gene>
    <name evidence="4" type="ORF">N7494_005537</name>
</gene>
<sequence length="319" mass="35175">MRVAVAGGTSPTLGASIVSALLATQGRYTPVILSRESKREASRLLPLQQNAEIRYVDYSSQTSLVAALRDVEVVISVLLIPGPDWITSQVNLLHAAEEAGCGRFAPSEFALTDHAHTMVDLLAAKHVVWKEVQTSVSQGKIDAARFPCGMFMNYLGIGISKDDIRLEALAGFQEGSFLVHLDAPFPWIEVPVRADGSFPNLTLTDIRDVGSFIVAALDIEEPWGGRDLGMAGDTLGFIDLISLCERYTGKSIQVYKVTKPELVTRLQSISPGQFIQYMECQLEIVGTLDQWVIDPTLNRLSSIQPMTVEQYMKRYWGRE</sequence>
<proteinExistence type="predicted"/>
<evidence type="ECO:0000256" key="1">
    <source>
        <dbReference type="ARBA" id="ARBA00022857"/>
    </source>
</evidence>
<evidence type="ECO:0000259" key="3">
    <source>
        <dbReference type="Pfam" id="PF05368"/>
    </source>
</evidence>
<dbReference type="PANTHER" id="PTHR47706">
    <property type="entry name" value="NMRA-LIKE FAMILY PROTEIN"/>
    <property type="match status" value="1"/>
</dbReference>
<dbReference type="InterPro" id="IPR051609">
    <property type="entry name" value="NmrA/Isoflavone_reductase-like"/>
</dbReference>